<name>A0A8C9Q9P7_SPEDA</name>
<dbReference type="Proteomes" id="UP000694422">
    <property type="component" value="Unplaced"/>
</dbReference>
<feature type="compositionally biased region" description="Gly residues" evidence="1">
    <location>
        <begin position="32"/>
        <end position="50"/>
    </location>
</feature>
<sequence length="138" mass="14859">MRDPVEGAPAAPGVGAERRALSAGAGLRPPGGAAGCMGGVSRGPGRGSSGWRGRRLPAKTAWVLQELPSLVWPLCECVRASSERLRSWPNRILLAMFIVHYGHRFCLVVIGHADQHPLRSHPEEPQKTRGDWIPDSQG</sequence>
<protein>
    <submittedName>
        <fullName evidence="2">Steroid 5 alpha-reductase 1</fullName>
    </submittedName>
</protein>
<organism evidence="2 3">
    <name type="scientific">Spermophilus dauricus</name>
    <name type="common">Daurian ground squirrel</name>
    <dbReference type="NCBI Taxonomy" id="99837"/>
    <lineage>
        <taxon>Eukaryota</taxon>
        <taxon>Metazoa</taxon>
        <taxon>Chordata</taxon>
        <taxon>Craniata</taxon>
        <taxon>Vertebrata</taxon>
        <taxon>Euteleostomi</taxon>
        <taxon>Mammalia</taxon>
        <taxon>Eutheria</taxon>
        <taxon>Euarchontoglires</taxon>
        <taxon>Glires</taxon>
        <taxon>Rodentia</taxon>
        <taxon>Sciuromorpha</taxon>
        <taxon>Sciuridae</taxon>
        <taxon>Xerinae</taxon>
        <taxon>Marmotini</taxon>
        <taxon>Spermophilus</taxon>
    </lineage>
</organism>
<evidence type="ECO:0000256" key="1">
    <source>
        <dbReference type="SAM" id="MobiDB-lite"/>
    </source>
</evidence>
<keyword evidence="3" id="KW-1185">Reference proteome</keyword>
<dbReference type="Ensembl" id="ENSSDAT00000025743.1">
    <property type="protein sequence ID" value="ENSSDAP00000022527.1"/>
    <property type="gene ID" value="ENSSDAG00000020466.1"/>
</dbReference>
<feature type="region of interest" description="Disordered" evidence="1">
    <location>
        <begin position="117"/>
        <end position="138"/>
    </location>
</feature>
<proteinExistence type="predicted"/>
<feature type="compositionally biased region" description="Basic and acidic residues" evidence="1">
    <location>
        <begin position="117"/>
        <end position="132"/>
    </location>
</feature>
<evidence type="ECO:0000313" key="2">
    <source>
        <dbReference type="Ensembl" id="ENSSDAP00000022527.1"/>
    </source>
</evidence>
<evidence type="ECO:0000313" key="3">
    <source>
        <dbReference type="Proteomes" id="UP000694422"/>
    </source>
</evidence>
<accession>A0A8C9Q9P7</accession>
<feature type="region of interest" description="Disordered" evidence="1">
    <location>
        <begin position="32"/>
        <end position="52"/>
    </location>
</feature>
<dbReference type="AlphaFoldDB" id="A0A8C9Q9P7"/>
<reference evidence="2" key="2">
    <citation type="submission" date="2025-09" db="UniProtKB">
        <authorList>
            <consortium name="Ensembl"/>
        </authorList>
    </citation>
    <scope>IDENTIFICATION</scope>
</reference>
<reference evidence="2" key="1">
    <citation type="submission" date="2025-08" db="UniProtKB">
        <authorList>
            <consortium name="Ensembl"/>
        </authorList>
    </citation>
    <scope>IDENTIFICATION</scope>
</reference>